<evidence type="ECO:0000313" key="2">
    <source>
        <dbReference type="Proteomes" id="UP000194236"/>
    </source>
</evidence>
<dbReference type="EMBL" id="MUJZ01027942">
    <property type="protein sequence ID" value="OTF78438.1"/>
    <property type="molecule type" value="Genomic_DNA"/>
</dbReference>
<sequence>IKPNFYTTQFFTGHGHFLQYLHRIQRSDTYSCTCTQDATQDPTHLLLHCTNYTDIKHILNLQNINTLHDFVHNKNTYTKFKTLCKHIHTELVNTHFHYTS</sequence>
<dbReference type="Proteomes" id="UP000194236">
    <property type="component" value="Unassembled WGS sequence"/>
</dbReference>
<name>A0A1Y3BEY0_EURMA</name>
<comment type="caution">
    <text evidence="1">The sequence shown here is derived from an EMBL/GenBank/DDBJ whole genome shotgun (WGS) entry which is preliminary data.</text>
</comment>
<dbReference type="OrthoDB" id="6516885at2759"/>
<accession>A0A1Y3BEY0</accession>
<feature type="non-terminal residue" evidence="1">
    <location>
        <position position="100"/>
    </location>
</feature>
<feature type="non-terminal residue" evidence="1">
    <location>
        <position position="1"/>
    </location>
</feature>
<organism evidence="1 2">
    <name type="scientific">Euroglyphus maynei</name>
    <name type="common">Mayne's house dust mite</name>
    <dbReference type="NCBI Taxonomy" id="6958"/>
    <lineage>
        <taxon>Eukaryota</taxon>
        <taxon>Metazoa</taxon>
        <taxon>Ecdysozoa</taxon>
        <taxon>Arthropoda</taxon>
        <taxon>Chelicerata</taxon>
        <taxon>Arachnida</taxon>
        <taxon>Acari</taxon>
        <taxon>Acariformes</taxon>
        <taxon>Sarcoptiformes</taxon>
        <taxon>Astigmata</taxon>
        <taxon>Psoroptidia</taxon>
        <taxon>Analgoidea</taxon>
        <taxon>Pyroglyphidae</taxon>
        <taxon>Pyroglyphinae</taxon>
        <taxon>Euroglyphus</taxon>
    </lineage>
</organism>
<reference evidence="1 2" key="1">
    <citation type="submission" date="2017-03" db="EMBL/GenBank/DDBJ databases">
        <title>Genome Survey of Euroglyphus maynei.</title>
        <authorList>
            <person name="Arlian L.G."/>
            <person name="Morgan M.S."/>
            <person name="Rider S.D."/>
        </authorList>
    </citation>
    <scope>NUCLEOTIDE SEQUENCE [LARGE SCALE GENOMIC DNA]</scope>
    <source>
        <strain evidence="1">Arlian Lab</strain>
        <tissue evidence="1">Whole body</tissue>
    </source>
</reference>
<evidence type="ECO:0008006" key="3">
    <source>
        <dbReference type="Google" id="ProtNLM"/>
    </source>
</evidence>
<dbReference type="AlphaFoldDB" id="A0A1Y3BEY0"/>
<protein>
    <recommendedName>
        <fullName evidence="3">Reverse transcriptase zinc-binding domain-containing protein</fullName>
    </recommendedName>
</protein>
<evidence type="ECO:0000313" key="1">
    <source>
        <dbReference type="EMBL" id="OTF78438.1"/>
    </source>
</evidence>
<keyword evidence="2" id="KW-1185">Reference proteome</keyword>
<proteinExistence type="predicted"/>
<gene>
    <name evidence="1" type="ORF">BLA29_013940</name>
</gene>